<protein>
    <recommendedName>
        <fullName evidence="3">Carboxypeptidase regulatory-like domain-containing protein</fullName>
    </recommendedName>
</protein>
<sequence>MRRRSLRPRIESAAALLGLIFAGCSEELGPERIPTTTISGVVVAAGKPLGRGWIEVQPLDGSLGDPGSARLGPDGTFRIDRAPVGKLVVRLLNIPIDLPYAIWLFRNSSPIRLDTQSAPGSPRTIDVMEELYRHRKKMEPAR</sequence>
<evidence type="ECO:0000313" key="1">
    <source>
        <dbReference type="EMBL" id="MDG3003038.1"/>
    </source>
</evidence>
<dbReference type="EMBL" id="JARRAG010000001">
    <property type="protein sequence ID" value="MDG3003038.1"/>
    <property type="molecule type" value="Genomic_DNA"/>
</dbReference>
<reference evidence="1 2" key="1">
    <citation type="submission" date="2023-03" db="EMBL/GenBank/DDBJ databases">
        <title>Paludisphaera mucosa sp. nov. a novel planctomycete from northern fen.</title>
        <authorList>
            <person name="Ivanova A."/>
        </authorList>
    </citation>
    <scope>NUCLEOTIDE SEQUENCE [LARGE SCALE GENOMIC DNA]</scope>
    <source>
        <strain evidence="1 2">Pla2</strain>
    </source>
</reference>
<gene>
    <name evidence="1" type="ORF">PZE19_04605</name>
</gene>
<name>A0ABT6F623_9BACT</name>
<dbReference type="PROSITE" id="PS51257">
    <property type="entry name" value="PROKAR_LIPOPROTEIN"/>
    <property type="match status" value="1"/>
</dbReference>
<keyword evidence="2" id="KW-1185">Reference proteome</keyword>
<organism evidence="1 2">
    <name type="scientific">Paludisphaera mucosa</name>
    <dbReference type="NCBI Taxonomy" id="3030827"/>
    <lineage>
        <taxon>Bacteria</taxon>
        <taxon>Pseudomonadati</taxon>
        <taxon>Planctomycetota</taxon>
        <taxon>Planctomycetia</taxon>
        <taxon>Isosphaerales</taxon>
        <taxon>Isosphaeraceae</taxon>
        <taxon>Paludisphaera</taxon>
    </lineage>
</organism>
<proteinExistence type="predicted"/>
<dbReference type="RefSeq" id="WP_277859396.1">
    <property type="nucleotide sequence ID" value="NZ_JARRAG010000001.1"/>
</dbReference>
<comment type="caution">
    <text evidence="1">The sequence shown here is derived from an EMBL/GenBank/DDBJ whole genome shotgun (WGS) entry which is preliminary data.</text>
</comment>
<dbReference type="Proteomes" id="UP001216907">
    <property type="component" value="Unassembled WGS sequence"/>
</dbReference>
<evidence type="ECO:0000313" key="2">
    <source>
        <dbReference type="Proteomes" id="UP001216907"/>
    </source>
</evidence>
<accession>A0ABT6F623</accession>
<evidence type="ECO:0008006" key="3">
    <source>
        <dbReference type="Google" id="ProtNLM"/>
    </source>
</evidence>